<proteinExistence type="predicted"/>
<gene>
    <name evidence="2" type="ORF">Fadolivirus_1_800</name>
</gene>
<evidence type="ECO:0000256" key="1">
    <source>
        <dbReference type="SAM" id="MobiDB-lite"/>
    </source>
</evidence>
<protein>
    <submittedName>
        <fullName evidence="2">Uncharacterized protein</fullName>
    </submittedName>
</protein>
<accession>A0A7D3R271</accession>
<evidence type="ECO:0000313" key="2">
    <source>
        <dbReference type="EMBL" id="QKF94258.1"/>
    </source>
</evidence>
<organism evidence="2 3">
    <name type="scientific">Fadolivirus FV1/VV64</name>
    <dbReference type="NCBI Taxonomy" id="3070911"/>
    <lineage>
        <taxon>Viruses</taxon>
        <taxon>Varidnaviria</taxon>
        <taxon>Bamfordvirae</taxon>
        <taxon>Nucleocytoviricota</taxon>
        <taxon>Megaviricetes</taxon>
        <taxon>Imitervirales</taxon>
        <taxon>Mimiviridae</taxon>
        <taxon>Klosneuvirinae</taxon>
        <taxon>Fadolivirus</taxon>
        <taxon>Fadolivirus algeromassiliense</taxon>
    </lineage>
</organism>
<name>A0A7D3R271_9VIRU</name>
<dbReference type="EMBL" id="MT418680">
    <property type="protein sequence ID" value="QKF94258.1"/>
    <property type="molecule type" value="Genomic_DNA"/>
</dbReference>
<sequence length="162" mass="18465">MSLFGQKSFDIRSNGVYVIIEVEPSVPFNENTFRVVGASHSLEIAKQYAGPNRIIKGPVPLFDSVPPQPKSVEPFGNPFRPDEIYNPKPFIFNPPEPAKPNIPFFPEFHKPSFPQFQLNQNNQQKNQNAFNFQQPQQNPFQFSQTPGKKPLSSNYDPMDLDN</sequence>
<evidence type="ECO:0000313" key="3">
    <source>
        <dbReference type="Proteomes" id="UP001162001"/>
    </source>
</evidence>
<feature type="compositionally biased region" description="Low complexity" evidence="1">
    <location>
        <begin position="120"/>
        <end position="144"/>
    </location>
</feature>
<keyword evidence="3" id="KW-1185">Reference proteome</keyword>
<dbReference type="Proteomes" id="UP001162001">
    <property type="component" value="Segment"/>
</dbReference>
<reference evidence="2 3" key="1">
    <citation type="submission" date="2020-04" db="EMBL/GenBank/DDBJ databases">
        <title>Advantages and limits of metagenomic assembly and binning of a giant virus.</title>
        <authorList>
            <person name="Schulz F."/>
            <person name="Andreani J."/>
            <person name="Francis R."/>
            <person name="Boudjemaa H."/>
            <person name="Bou Khalil J.Y."/>
            <person name="Lee J."/>
            <person name="La Scola B."/>
            <person name="Woyke T."/>
        </authorList>
    </citation>
    <scope>NUCLEOTIDE SEQUENCE [LARGE SCALE GENOMIC DNA]</scope>
    <source>
        <strain evidence="2 3">FV1/VV64</strain>
    </source>
</reference>
<feature type="region of interest" description="Disordered" evidence="1">
    <location>
        <begin position="120"/>
        <end position="162"/>
    </location>
</feature>